<sequence>MPHSVFVRDLSLLEDFTDLQRHLNPQEQDTLDAAGIVYLEYPAGLSSWVLTEQLTAALRLLKNSPAQN</sequence>
<comment type="caution">
    <text evidence="1">The sequence shown here is derived from an EMBL/GenBank/DDBJ whole genome shotgun (WGS) entry which is preliminary data.</text>
</comment>
<gene>
    <name evidence="1" type="ORF">DC3_52490</name>
</gene>
<organism evidence="1 2">
    <name type="scientific">Deinococcus cellulosilyticus (strain DSM 18568 / NBRC 106333 / KACC 11606 / 5516J-15)</name>
    <dbReference type="NCBI Taxonomy" id="1223518"/>
    <lineage>
        <taxon>Bacteria</taxon>
        <taxon>Thermotogati</taxon>
        <taxon>Deinococcota</taxon>
        <taxon>Deinococci</taxon>
        <taxon>Deinococcales</taxon>
        <taxon>Deinococcaceae</taxon>
        <taxon>Deinococcus</taxon>
    </lineage>
</organism>
<name>A0A511N9V2_DEIC1</name>
<accession>A0A511N9V2</accession>
<dbReference type="RefSeq" id="WP_146890477.1">
    <property type="nucleotide sequence ID" value="NZ_BJXB01000038.1"/>
</dbReference>
<evidence type="ECO:0000313" key="1">
    <source>
        <dbReference type="EMBL" id="GEM49614.1"/>
    </source>
</evidence>
<dbReference type="AlphaFoldDB" id="A0A511N9V2"/>
<reference evidence="1 2" key="1">
    <citation type="submission" date="2019-07" db="EMBL/GenBank/DDBJ databases">
        <title>Whole genome shotgun sequence of Deinococcus cellulosilyticus NBRC 106333.</title>
        <authorList>
            <person name="Hosoyama A."/>
            <person name="Uohara A."/>
            <person name="Ohji S."/>
            <person name="Ichikawa N."/>
        </authorList>
    </citation>
    <scope>NUCLEOTIDE SEQUENCE [LARGE SCALE GENOMIC DNA]</scope>
    <source>
        <strain evidence="1 2">NBRC 106333</strain>
    </source>
</reference>
<proteinExistence type="predicted"/>
<dbReference type="Proteomes" id="UP000321306">
    <property type="component" value="Unassembled WGS sequence"/>
</dbReference>
<keyword evidence="2" id="KW-1185">Reference proteome</keyword>
<dbReference type="EMBL" id="BJXB01000038">
    <property type="protein sequence ID" value="GEM49614.1"/>
    <property type="molecule type" value="Genomic_DNA"/>
</dbReference>
<protein>
    <submittedName>
        <fullName evidence="1">Uncharacterized protein</fullName>
    </submittedName>
</protein>
<evidence type="ECO:0000313" key="2">
    <source>
        <dbReference type="Proteomes" id="UP000321306"/>
    </source>
</evidence>